<evidence type="ECO:0000259" key="10">
    <source>
        <dbReference type="PROSITE" id="PS50928"/>
    </source>
</evidence>
<feature type="transmembrane region" description="Helical" evidence="9">
    <location>
        <begin position="192"/>
        <end position="209"/>
    </location>
</feature>
<evidence type="ECO:0000256" key="3">
    <source>
        <dbReference type="ARBA" id="ARBA00022448"/>
    </source>
</evidence>
<dbReference type="PANTHER" id="PTHR30151">
    <property type="entry name" value="ALKANE SULFONATE ABC TRANSPORTER-RELATED, MEMBRANE SUBUNIT"/>
    <property type="match status" value="1"/>
</dbReference>
<evidence type="ECO:0000256" key="9">
    <source>
        <dbReference type="RuleBase" id="RU363032"/>
    </source>
</evidence>
<gene>
    <name evidence="11" type="ORF">SAMN02745126_02468</name>
</gene>
<evidence type="ECO:0000256" key="8">
    <source>
        <dbReference type="ARBA" id="ARBA00056719"/>
    </source>
</evidence>
<dbReference type="GO" id="GO:0042918">
    <property type="term" value="P:alkanesulfonate transmembrane transport"/>
    <property type="evidence" value="ECO:0007669"/>
    <property type="project" value="UniProtKB-ARBA"/>
</dbReference>
<dbReference type="RefSeq" id="WP_218191042.1">
    <property type="nucleotide sequence ID" value="NZ_FUWJ01000002.1"/>
</dbReference>
<feature type="transmembrane region" description="Helical" evidence="9">
    <location>
        <begin position="243"/>
        <end position="262"/>
    </location>
</feature>
<dbReference type="Pfam" id="PF00528">
    <property type="entry name" value="BPD_transp_1"/>
    <property type="match status" value="1"/>
</dbReference>
<dbReference type="FunFam" id="1.10.3720.10:FF:000003">
    <property type="entry name" value="Aliphatic sulfonate ABC transporter permease"/>
    <property type="match status" value="1"/>
</dbReference>
<dbReference type="STRING" id="225324.SAMN02745126_02468"/>
<dbReference type="AlphaFoldDB" id="A0A1T4NUL9"/>
<protein>
    <submittedName>
        <fullName evidence="11">Sulfonate transport system permease protein</fullName>
    </submittedName>
</protein>
<keyword evidence="3 9" id="KW-0813">Transport</keyword>
<keyword evidence="6 9" id="KW-1133">Transmembrane helix</keyword>
<evidence type="ECO:0000256" key="2">
    <source>
        <dbReference type="ARBA" id="ARBA00009306"/>
    </source>
</evidence>
<keyword evidence="7 9" id="KW-0472">Membrane</keyword>
<keyword evidence="5 9" id="KW-0812">Transmembrane</keyword>
<dbReference type="EMBL" id="FUWJ01000002">
    <property type="protein sequence ID" value="SJZ83070.1"/>
    <property type="molecule type" value="Genomic_DNA"/>
</dbReference>
<evidence type="ECO:0000256" key="5">
    <source>
        <dbReference type="ARBA" id="ARBA00022692"/>
    </source>
</evidence>
<feature type="transmembrane region" description="Helical" evidence="9">
    <location>
        <begin position="215"/>
        <end position="236"/>
    </location>
</feature>
<evidence type="ECO:0000256" key="4">
    <source>
        <dbReference type="ARBA" id="ARBA00022475"/>
    </source>
</evidence>
<dbReference type="CDD" id="cd06261">
    <property type="entry name" value="TM_PBP2"/>
    <property type="match status" value="1"/>
</dbReference>
<dbReference type="PROSITE" id="PS50928">
    <property type="entry name" value="ABC_TM1"/>
    <property type="match status" value="1"/>
</dbReference>
<dbReference type="NCBIfam" id="NF008470">
    <property type="entry name" value="PRK11365.1"/>
    <property type="match status" value="1"/>
</dbReference>
<feature type="domain" description="ABC transmembrane type-1" evidence="10">
    <location>
        <begin position="82"/>
        <end position="266"/>
    </location>
</feature>
<evidence type="ECO:0000256" key="7">
    <source>
        <dbReference type="ARBA" id="ARBA00023136"/>
    </source>
</evidence>
<dbReference type="SUPFAM" id="SSF161098">
    <property type="entry name" value="MetI-like"/>
    <property type="match status" value="1"/>
</dbReference>
<dbReference type="GO" id="GO:0005886">
    <property type="term" value="C:plasma membrane"/>
    <property type="evidence" value="ECO:0007669"/>
    <property type="project" value="UniProtKB-SubCell"/>
</dbReference>
<feature type="transmembrane region" description="Helical" evidence="9">
    <location>
        <begin position="82"/>
        <end position="110"/>
    </location>
</feature>
<reference evidence="12" key="1">
    <citation type="submission" date="2017-02" db="EMBL/GenBank/DDBJ databases">
        <authorList>
            <person name="Varghese N."/>
            <person name="Submissions S."/>
        </authorList>
    </citation>
    <scope>NUCLEOTIDE SEQUENCE [LARGE SCALE GENOMIC DNA]</scope>
    <source>
        <strain evidence="12">ATCC 27094</strain>
    </source>
</reference>
<comment type="function">
    <text evidence="8">Probably part of an ABC transporter complex. Probably responsible for the translocation of the substrate across the membrane.</text>
</comment>
<name>A0A1T4NUL9_9HYPH</name>
<feature type="transmembrane region" description="Helical" evidence="9">
    <location>
        <begin position="130"/>
        <end position="146"/>
    </location>
</feature>
<dbReference type="PANTHER" id="PTHR30151:SF38">
    <property type="entry name" value="ALIPHATIC SULFONATES TRANSPORT PERMEASE PROTEIN SSUC-RELATED"/>
    <property type="match status" value="1"/>
</dbReference>
<organism evidence="11 12">
    <name type="scientific">Enhydrobacter aerosaccus</name>
    <dbReference type="NCBI Taxonomy" id="225324"/>
    <lineage>
        <taxon>Bacteria</taxon>
        <taxon>Pseudomonadati</taxon>
        <taxon>Pseudomonadota</taxon>
        <taxon>Alphaproteobacteria</taxon>
        <taxon>Hyphomicrobiales</taxon>
        <taxon>Enhydrobacter</taxon>
    </lineage>
</organism>
<evidence type="ECO:0000313" key="12">
    <source>
        <dbReference type="Proteomes" id="UP000190092"/>
    </source>
</evidence>
<proteinExistence type="inferred from homology"/>
<comment type="similarity">
    <text evidence="2 9">Belongs to the binding-protein-dependent transport system permease family.</text>
</comment>
<keyword evidence="4" id="KW-1003">Cell membrane</keyword>
<accession>A0A1T4NUL9</accession>
<feature type="transmembrane region" description="Helical" evidence="9">
    <location>
        <begin position="39"/>
        <end position="62"/>
    </location>
</feature>
<keyword evidence="12" id="KW-1185">Reference proteome</keyword>
<feature type="transmembrane region" description="Helical" evidence="9">
    <location>
        <begin position="152"/>
        <end position="171"/>
    </location>
</feature>
<evidence type="ECO:0000313" key="11">
    <source>
        <dbReference type="EMBL" id="SJZ83070.1"/>
    </source>
</evidence>
<dbReference type="Gene3D" id="1.10.3720.10">
    <property type="entry name" value="MetI-like"/>
    <property type="match status" value="1"/>
</dbReference>
<sequence length="287" mass="31024">MSESQITLEQPAAMDVLGASGPRLRHTVRRFLHSNWASWLVPAALLALWQLAAQLGVLPANVLPAPSEVVAAAWRLGANGELAAHIAISAKRAAIGLLIGGGLALAFGLVNGVSRIGERLTDTTFQMIRNIPNLAMVPLVILWFGIEDSARIFLVALGVFFPIYINTYHGIRNVDPHLVEMGRSYGMSRSELLARVILPGALPSIFVGLRYALGIMWLTLIVAETIAANAGIGYMAMSAREFMQLDVVVLSILLYAALGKLADSVARLLERATLQWHPAFQRVTKEG</sequence>
<evidence type="ECO:0000256" key="1">
    <source>
        <dbReference type="ARBA" id="ARBA00004651"/>
    </source>
</evidence>
<comment type="subcellular location">
    <subcellularLocation>
        <location evidence="1 9">Cell membrane</location>
        <topology evidence="1 9">Multi-pass membrane protein</topology>
    </subcellularLocation>
</comment>
<evidence type="ECO:0000256" key="6">
    <source>
        <dbReference type="ARBA" id="ARBA00022989"/>
    </source>
</evidence>
<dbReference type="Proteomes" id="UP000190092">
    <property type="component" value="Unassembled WGS sequence"/>
</dbReference>
<dbReference type="InterPro" id="IPR000515">
    <property type="entry name" value="MetI-like"/>
</dbReference>
<dbReference type="InterPro" id="IPR035906">
    <property type="entry name" value="MetI-like_sf"/>
</dbReference>